<organism evidence="3">
    <name type="scientific">hydrothermal vent metagenome</name>
    <dbReference type="NCBI Taxonomy" id="652676"/>
    <lineage>
        <taxon>unclassified sequences</taxon>
        <taxon>metagenomes</taxon>
        <taxon>ecological metagenomes</taxon>
    </lineage>
</organism>
<gene>
    <name evidence="3" type="ORF">MNBD_GAMMA16-1623</name>
</gene>
<accession>A0A3B0YYL5</accession>
<evidence type="ECO:0000313" key="3">
    <source>
        <dbReference type="EMBL" id="VAW84491.1"/>
    </source>
</evidence>
<dbReference type="PANTHER" id="PTHR30006:SF15">
    <property type="entry name" value="IRON-UTILIZATION PERIPLASMIC PROTEIN"/>
    <property type="match status" value="1"/>
</dbReference>
<evidence type="ECO:0000256" key="2">
    <source>
        <dbReference type="ARBA" id="ARBA00022729"/>
    </source>
</evidence>
<protein>
    <submittedName>
        <fullName evidence="3">Ferric iron ABC transporter, iron-binding protein</fullName>
    </submittedName>
</protein>
<dbReference type="GO" id="GO:0030288">
    <property type="term" value="C:outer membrane-bounded periplasmic space"/>
    <property type="evidence" value="ECO:0007669"/>
    <property type="project" value="TreeGrafter"/>
</dbReference>
<dbReference type="PIRSF" id="PIRSF002825">
    <property type="entry name" value="CfbpA"/>
    <property type="match status" value="1"/>
</dbReference>
<evidence type="ECO:0000256" key="1">
    <source>
        <dbReference type="ARBA" id="ARBA00008520"/>
    </source>
</evidence>
<dbReference type="PANTHER" id="PTHR30006">
    <property type="entry name" value="THIAMINE-BINDING PERIPLASMIC PROTEIN-RELATED"/>
    <property type="match status" value="1"/>
</dbReference>
<name>A0A3B0YYL5_9ZZZZ</name>
<dbReference type="EMBL" id="UOFO01000046">
    <property type="protein sequence ID" value="VAW84491.1"/>
    <property type="molecule type" value="Genomic_DNA"/>
</dbReference>
<keyword evidence="2" id="KW-0732">Signal</keyword>
<comment type="similarity">
    <text evidence="1">Belongs to the bacterial solute-binding protein 1 family.</text>
</comment>
<dbReference type="SUPFAM" id="SSF53850">
    <property type="entry name" value="Periplasmic binding protein-like II"/>
    <property type="match status" value="1"/>
</dbReference>
<dbReference type="Pfam" id="PF13343">
    <property type="entry name" value="SBP_bac_6"/>
    <property type="match status" value="1"/>
</dbReference>
<proteinExistence type="inferred from homology"/>
<dbReference type="AlphaFoldDB" id="A0A3B0YYL5"/>
<dbReference type="InterPro" id="IPR026045">
    <property type="entry name" value="Ferric-bd"/>
</dbReference>
<sequence>MVVNIKKPLSLVIILSLFSGLFSLAYAADDELIIFSGRKDSFVKPVTKAFTKKTGIKVLLHTANSTALLNKLRLEKSATKADLFLSNDAGNLQLGSQMGLFRPIAAELGDVIPEQYRATDNSWLGLSARARVLVVNTNEVKENEFNSVFDLAEPQWKDKIGITNSTNESYIAGVTVYMRATAPAQVKRWLKGLKANAEDSIFGKHSHIVNAVAKGKKTVGLVNHYYIYRHFMKHPDAPIAIVMPDQGENAMGVAWNVTGIAISKYSKKHQLAERFIKFLVSEEGQKLFAATNNEYPVRNGVAAAAMLPEVNSYKVASVPMVELGNYRNETIDLLEEVGMP</sequence>
<reference evidence="3" key="1">
    <citation type="submission" date="2018-06" db="EMBL/GenBank/DDBJ databases">
        <authorList>
            <person name="Zhirakovskaya E."/>
        </authorList>
    </citation>
    <scope>NUCLEOTIDE SEQUENCE</scope>
</reference>
<dbReference type="Gene3D" id="3.40.190.10">
    <property type="entry name" value="Periplasmic binding protein-like II"/>
    <property type="match status" value="2"/>
</dbReference>